<organism evidence="3">
    <name type="scientific">marine metagenome</name>
    <dbReference type="NCBI Taxonomy" id="408172"/>
    <lineage>
        <taxon>unclassified sequences</taxon>
        <taxon>metagenomes</taxon>
        <taxon>ecological metagenomes</taxon>
    </lineage>
</organism>
<evidence type="ECO:0000313" key="3">
    <source>
        <dbReference type="EMBL" id="SVC83584.1"/>
    </source>
</evidence>
<dbReference type="PANTHER" id="PTHR35889:SF3">
    <property type="entry name" value="F-BOX DOMAIN-CONTAINING PROTEIN"/>
    <property type="match status" value="1"/>
</dbReference>
<dbReference type="Pfam" id="PF07583">
    <property type="entry name" value="PSCyt2"/>
    <property type="match status" value="1"/>
</dbReference>
<feature type="region of interest" description="Disordered" evidence="1">
    <location>
        <begin position="180"/>
        <end position="239"/>
    </location>
</feature>
<name>A0A382QDE7_9ZZZZ</name>
<feature type="domain" description="DUF1549" evidence="2">
    <location>
        <begin position="5"/>
        <end position="52"/>
    </location>
</feature>
<feature type="compositionally biased region" description="Basic and acidic residues" evidence="1">
    <location>
        <begin position="300"/>
        <end position="309"/>
    </location>
</feature>
<sequence length="333" mass="38335">NDDLARNQVMAETLKIISTSLMGLTVGCAQCHDHRYDPIPQRDYYGLRAIFEPGLDPKNWRQPESRRISLFTDADRNKSAEIEKKAKVVDEEREKKVDFFIDRTLTWKLEALPEEVREPLREAYLCEERNDEQDALLKKYPSVRQISAGSLYLYDREYNQEIKKLGDLRKKKLKEFIERTEKKLAEQPPSTEDREDDLENLLDNPGPKPTKEVSELPENPPEKAKIDEKALAKHDPEGAKELGRIDERIRFFRETLSKKALDSIAEKAKDIRATKPEEPFIRALTEQPGKVPTTRVFFRGNHDQPKDPVKPAGLTVISLPTNPIPENNPSLPS</sequence>
<reference evidence="3" key="1">
    <citation type="submission" date="2018-05" db="EMBL/GenBank/DDBJ databases">
        <authorList>
            <person name="Lanie J.A."/>
            <person name="Ng W.-L."/>
            <person name="Kazmierczak K.M."/>
            <person name="Andrzejewski T.M."/>
            <person name="Davidsen T.M."/>
            <person name="Wayne K.J."/>
            <person name="Tettelin H."/>
            <person name="Glass J.I."/>
            <person name="Rusch D."/>
            <person name="Podicherti R."/>
            <person name="Tsui H.-C.T."/>
            <person name="Winkler M.E."/>
        </authorList>
    </citation>
    <scope>NUCLEOTIDE SEQUENCE</scope>
</reference>
<feature type="compositionally biased region" description="Basic and acidic residues" evidence="1">
    <location>
        <begin position="209"/>
        <end position="239"/>
    </location>
</feature>
<evidence type="ECO:0000256" key="1">
    <source>
        <dbReference type="SAM" id="MobiDB-lite"/>
    </source>
</evidence>
<feature type="non-terminal residue" evidence="3">
    <location>
        <position position="333"/>
    </location>
</feature>
<feature type="compositionally biased region" description="Polar residues" evidence="1">
    <location>
        <begin position="318"/>
        <end position="333"/>
    </location>
</feature>
<dbReference type="PANTHER" id="PTHR35889">
    <property type="entry name" value="CYCLOINULO-OLIGOSACCHARIDE FRUCTANOTRANSFERASE-RELATED"/>
    <property type="match status" value="1"/>
</dbReference>
<accession>A0A382QDE7</accession>
<feature type="region of interest" description="Disordered" evidence="1">
    <location>
        <begin position="298"/>
        <end position="333"/>
    </location>
</feature>
<dbReference type="InterPro" id="IPR011444">
    <property type="entry name" value="DUF1549"/>
</dbReference>
<dbReference type="AlphaFoldDB" id="A0A382QDE7"/>
<protein>
    <recommendedName>
        <fullName evidence="2">DUF1549 domain-containing protein</fullName>
    </recommendedName>
</protein>
<dbReference type="EMBL" id="UINC01113762">
    <property type="protein sequence ID" value="SVC83584.1"/>
    <property type="molecule type" value="Genomic_DNA"/>
</dbReference>
<gene>
    <name evidence="3" type="ORF">METZ01_LOCUS336438</name>
</gene>
<evidence type="ECO:0000259" key="2">
    <source>
        <dbReference type="Pfam" id="PF07583"/>
    </source>
</evidence>
<proteinExistence type="predicted"/>
<feature type="non-terminal residue" evidence="3">
    <location>
        <position position="1"/>
    </location>
</feature>